<sequence length="213" mass="23320">MPEERLTMVETAALFILMTEARTVTNATLTGQHGCRLEKHSREKLEGLKLIEVERPSRNRILLTLGKRGWAYCTAELESTAVPPRAGAAGGALYAVLRRLGQFLTVQRLDLEGFIEASAGHVGPAEPTVEERIRTAYRTLAHRPGDWVSIADLRDIVTDVTAAEMDAALRRLNRRSGVALVPEANQKTLDTRTRAAAVIIGDQPKHSISMGTS</sequence>
<accession>A0ABY5Z343</accession>
<gene>
    <name evidence="1" type="ORF">Drose_30870</name>
</gene>
<evidence type="ECO:0008006" key="3">
    <source>
        <dbReference type="Google" id="ProtNLM"/>
    </source>
</evidence>
<organism evidence="1 2">
    <name type="scientific">Dactylosporangium roseum</name>
    <dbReference type="NCBI Taxonomy" id="47989"/>
    <lineage>
        <taxon>Bacteria</taxon>
        <taxon>Bacillati</taxon>
        <taxon>Actinomycetota</taxon>
        <taxon>Actinomycetes</taxon>
        <taxon>Micromonosporales</taxon>
        <taxon>Micromonosporaceae</taxon>
        <taxon>Dactylosporangium</taxon>
    </lineage>
</organism>
<proteinExistence type="predicted"/>
<dbReference type="Proteomes" id="UP001058271">
    <property type="component" value="Chromosome"/>
</dbReference>
<protein>
    <recommendedName>
        <fullName evidence="3">MarR family transcriptional regulator</fullName>
    </recommendedName>
</protein>
<reference evidence="1" key="1">
    <citation type="submission" date="2021-04" db="EMBL/GenBank/DDBJ databases">
        <title>Biosynthetic gene clusters of Dactylosporangioum roseum.</title>
        <authorList>
            <person name="Hartkoorn R.C."/>
            <person name="Beaudoing E."/>
            <person name="Hot D."/>
            <person name="Moureu S."/>
        </authorList>
    </citation>
    <scope>NUCLEOTIDE SEQUENCE</scope>
    <source>
        <strain evidence="1">NRRL B-16295</strain>
    </source>
</reference>
<evidence type="ECO:0000313" key="1">
    <source>
        <dbReference type="EMBL" id="UWZ35490.1"/>
    </source>
</evidence>
<name>A0ABY5Z343_9ACTN</name>
<keyword evidence="2" id="KW-1185">Reference proteome</keyword>
<dbReference type="RefSeq" id="WP_260724836.1">
    <property type="nucleotide sequence ID" value="NZ_BAAABS010000007.1"/>
</dbReference>
<evidence type="ECO:0000313" key="2">
    <source>
        <dbReference type="Proteomes" id="UP001058271"/>
    </source>
</evidence>
<dbReference type="EMBL" id="CP073721">
    <property type="protein sequence ID" value="UWZ35490.1"/>
    <property type="molecule type" value="Genomic_DNA"/>
</dbReference>